<name>A0A7T8KEV1_CALRO</name>
<feature type="region of interest" description="Disordered" evidence="1">
    <location>
        <begin position="80"/>
        <end position="104"/>
    </location>
</feature>
<dbReference type="AlphaFoldDB" id="A0A7T8KEV1"/>
<feature type="compositionally biased region" description="Polar residues" evidence="1">
    <location>
        <begin position="93"/>
        <end position="104"/>
    </location>
</feature>
<accession>A0A7T8KEV1</accession>
<keyword evidence="3" id="KW-1185">Reference proteome</keyword>
<dbReference type="Proteomes" id="UP000595437">
    <property type="component" value="Chromosome 4"/>
</dbReference>
<protein>
    <submittedName>
        <fullName evidence="2">Uncharacterized protein</fullName>
    </submittedName>
</protein>
<gene>
    <name evidence="2" type="ORF">FKW44_007295</name>
</gene>
<organism evidence="2 3">
    <name type="scientific">Caligus rogercresseyi</name>
    <name type="common">Sea louse</name>
    <dbReference type="NCBI Taxonomy" id="217165"/>
    <lineage>
        <taxon>Eukaryota</taxon>
        <taxon>Metazoa</taxon>
        <taxon>Ecdysozoa</taxon>
        <taxon>Arthropoda</taxon>
        <taxon>Crustacea</taxon>
        <taxon>Multicrustacea</taxon>
        <taxon>Hexanauplia</taxon>
        <taxon>Copepoda</taxon>
        <taxon>Siphonostomatoida</taxon>
        <taxon>Caligidae</taxon>
        <taxon>Caligus</taxon>
    </lineage>
</organism>
<dbReference type="EMBL" id="CP045893">
    <property type="protein sequence ID" value="QQP54458.1"/>
    <property type="molecule type" value="Genomic_DNA"/>
</dbReference>
<dbReference type="OrthoDB" id="10030726at2759"/>
<sequence>MIIPRLGYSPFFLQTGAHPVLPAAQFDSNIKDAPTTTAQLVKTVSDSLEKVRIQQLQSHLKNREAYKKRSTLRKFKQAQWSTYGIPRRKRTENSPPTSTVPTKS</sequence>
<reference evidence="3" key="1">
    <citation type="submission" date="2021-01" db="EMBL/GenBank/DDBJ databases">
        <title>Caligus Genome Assembly.</title>
        <authorList>
            <person name="Gallardo-Escarate C."/>
        </authorList>
    </citation>
    <scope>NUCLEOTIDE SEQUENCE [LARGE SCALE GENOMIC DNA]</scope>
</reference>
<evidence type="ECO:0000313" key="2">
    <source>
        <dbReference type="EMBL" id="QQP54458.1"/>
    </source>
</evidence>
<evidence type="ECO:0000256" key="1">
    <source>
        <dbReference type="SAM" id="MobiDB-lite"/>
    </source>
</evidence>
<proteinExistence type="predicted"/>
<evidence type="ECO:0000313" key="3">
    <source>
        <dbReference type="Proteomes" id="UP000595437"/>
    </source>
</evidence>